<dbReference type="EC" id="2.6.1.-" evidence="6"/>
<accession>U2TPK4</accession>
<comment type="similarity">
    <text evidence="2 6">Belongs to the class-I pyridoxal-phosphate-dependent aminotransferase family.</text>
</comment>
<keyword evidence="9" id="KW-1185">Reference proteome</keyword>
<evidence type="ECO:0000313" key="9">
    <source>
        <dbReference type="Proteomes" id="UP000016638"/>
    </source>
</evidence>
<dbReference type="GO" id="GO:0008483">
    <property type="term" value="F:transaminase activity"/>
    <property type="evidence" value="ECO:0007669"/>
    <property type="project" value="UniProtKB-KW"/>
</dbReference>
<dbReference type="InterPro" id="IPR004838">
    <property type="entry name" value="NHTrfase_class1_PyrdxlP-BS"/>
</dbReference>
<evidence type="ECO:0000256" key="2">
    <source>
        <dbReference type="ARBA" id="ARBA00007441"/>
    </source>
</evidence>
<dbReference type="CDD" id="cd00609">
    <property type="entry name" value="AAT_like"/>
    <property type="match status" value="1"/>
</dbReference>
<protein>
    <recommendedName>
        <fullName evidence="6">Aminotransferase</fullName>
        <ecNumber evidence="6">2.6.1.-</ecNumber>
    </recommendedName>
</protein>
<evidence type="ECO:0000256" key="1">
    <source>
        <dbReference type="ARBA" id="ARBA00001933"/>
    </source>
</evidence>
<dbReference type="PANTHER" id="PTHR46383:SF3">
    <property type="entry name" value="ASPARTATE AMINOTRANSFERASE-RELATED"/>
    <property type="match status" value="1"/>
</dbReference>
<dbReference type="STRING" id="1125712.HMPREF1316_0006"/>
<dbReference type="SUPFAM" id="SSF53383">
    <property type="entry name" value="PLP-dependent transferases"/>
    <property type="match status" value="1"/>
</dbReference>
<sequence length="379" mass="40341">MSLTLNTAALALQPSGIRRFSSLAAATPGCISLTLGEPGEDTPAPIRARVGESLAAGKTHYPPNNGYPELREAIAHAMGERGLVYAPDQVVVTSGATEALFATLVTMLNPGDEVVIPTPAFVLYESIVALCRATPRPLDTTACGYQIDGGALAACVCERTKAIVLTSPNNPTGCVLSAESLDAVAAVAARRGVYVICDDVYDRLVYTDAYQGFAQRHPELADRTVVVNSFSKPYAMTGWRLGWLCASKELVRHIATVHQYAVSSVVAFTQDAAVRALATDVTALRESYERRRELTLGHLGRMGLPVVRPEGAFYAFPDVSGSGLSSEEFCERAIREAGVALVPGAFFGGEGRVRISYACDEQTLVEGLGRLGRFVAELP</sequence>
<dbReference type="GO" id="GO:0030170">
    <property type="term" value="F:pyridoxal phosphate binding"/>
    <property type="evidence" value="ECO:0007669"/>
    <property type="project" value="InterPro"/>
</dbReference>
<evidence type="ECO:0000256" key="4">
    <source>
        <dbReference type="ARBA" id="ARBA00022679"/>
    </source>
</evidence>
<dbReference type="eggNOG" id="COG0436">
    <property type="taxonomic scope" value="Bacteria"/>
</dbReference>
<evidence type="ECO:0000256" key="3">
    <source>
        <dbReference type="ARBA" id="ARBA00022576"/>
    </source>
</evidence>
<organism evidence="8 9">
    <name type="scientific">Olsenella profusa F0195</name>
    <dbReference type="NCBI Taxonomy" id="1125712"/>
    <lineage>
        <taxon>Bacteria</taxon>
        <taxon>Bacillati</taxon>
        <taxon>Actinomycetota</taxon>
        <taxon>Coriobacteriia</taxon>
        <taxon>Coriobacteriales</taxon>
        <taxon>Atopobiaceae</taxon>
        <taxon>Olsenella</taxon>
    </lineage>
</organism>
<dbReference type="Gene3D" id="3.40.640.10">
    <property type="entry name" value="Type I PLP-dependent aspartate aminotransferase-like (Major domain)"/>
    <property type="match status" value="1"/>
</dbReference>
<proteinExistence type="inferred from homology"/>
<name>U2TPK4_9ACTN</name>
<feature type="domain" description="Aminotransferase class I/classII large" evidence="7">
    <location>
        <begin position="31"/>
        <end position="370"/>
    </location>
</feature>
<dbReference type="Gene3D" id="3.90.1150.10">
    <property type="entry name" value="Aspartate Aminotransferase, domain 1"/>
    <property type="match status" value="1"/>
</dbReference>
<dbReference type="EMBL" id="AWEZ01000045">
    <property type="protein sequence ID" value="ERL08370.1"/>
    <property type="molecule type" value="Genomic_DNA"/>
</dbReference>
<dbReference type="PROSITE" id="PS00105">
    <property type="entry name" value="AA_TRANSFER_CLASS_1"/>
    <property type="match status" value="1"/>
</dbReference>
<dbReference type="PANTHER" id="PTHR46383">
    <property type="entry name" value="ASPARTATE AMINOTRANSFERASE"/>
    <property type="match status" value="1"/>
</dbReference>
<dbReference type="RefSeq" id="WP_021726239.1">
    <property type="nucleotide sequence ID" value="NZ_AWEZ01000045.1"/>
</dbReference>
<reference evidence="8 9" key="1">
    <citation type="submission" date="2013-08" db="EMBL/GenBank/DDBJ databases">
        <authorList>
            <person name="Durkin A.S."/>
            <person name="Haft D.R."/>
            <person name="McCorrison J."/>
            <person name="Torralba M."/>
            <person name="Gillis M."/>
            <person name="Haft D.H."/>
            <person name="Methe B."/>
            <person name="Sutton G."/>
            <person name="Nelson K.E."/>
        </authorList>
    </citation>
    <scope>NUCLEOTIDE SEQUENCE [LARGE SCALE GENOMIC DNA]</scope>
    <source>
        <strain evidence="8 9">F0195</strain>
    </source>
</reference>
<gene>
    <name evidence="8" type="ORF">HMPREF1316_0006</name>
</gene>
<dbReference type="Pfam" id="PF00155">
    <property type="entry name" value="Aminotran_1_2"/>
    <property type="match status" value="1"/>
</dbReference>
<dbReference type="AlphaFoldDB" id="U2TPK4"/>
<keyword evidence="3 6" id="KW-0032">Aminotransferase</keyword>
<comment type="cofactor">
    <cofactor evidence="1 6">
        <name>pyridoxal 5'-phosphate</name>
        <dbReference type="ChEBI" id="CHEBI:597326"/>
    </cofactor>
</comment>
<dbReference type="InterPro" id="IPR004839">
    <property type="entry name" value="Aminotransferase_I/II_large"/>
</dbReference>
<dbReference type="PATRIC" id="fig|1125712.3.peg.1143"/>
<dbReference type="InterPro" id="IPR015422">
    <property type="entry name" value="PyrdxlP-dep_Trfase_small"/>
</dbReference>
<evidence type="ECO:0000313" key="8">
    <source>
        <dbReference type="EMBL" id="ERL08370.1"/>
    </source>
</evidence>
<evidence type="ECO:0000256" key="5">
    <source>
        <dbReference type="ARBA" id="ARBA00022898"/>
    </source>
</evidence>
<dbReference type="InterPro" id="IPR015424">
    <property type="entry name" value="PyrdxlP-dep_Trfase"/>
</dbReference>
<dbReference type="Proteomes" id="UP000016638">
    <property type="component" value="Unassembled WGS sequence"/>
</dbReference>
<dbReference type="InterPro" id="IPR050596">
    <property type="entry name" value="AspAT/PAT-like"/>
</dbReference>
<dbReference type="GO" id="GO:0006520">
    <property type="term" value="P:amino acid metabolic process"/>
    <property type="evidence" value="ECO:0007669"/>
    <property type="project" value="InterPro"/>
</dbReference>
<evidence type="ECO:0000259" key="7">
    <source>
        <dbReference type="Pfam" id="PF00155"/>
    </source>
</evidence>
<dbReference type="InterPro" id="IPR015421">
    <property type="entry name" value="PyrdxlP-dep_Trfase_major"/>
</dbReference>
<dbReference type="OrthoDB" id="9763453at2"/>
<evidence type="ECO:0000256" key="6">
    <source>
        <dbReference type="RuleBase" id="RU000481"/>
    </source>
</evidence>
<dbReference type="FunFam" id="3.40.640.10:FF:000033">
    <property type="entry name" value="Aspartate aminotransferase"/>
    <property type="match status" value="1"/>
</dbReference>
<keyword evidence="5" id="KW-0663">Pyridoxal phosphate</keyword>
<keyword evidence="4 6" id="KW-0808">Transferase</keyword>
<comment type="caution">
    <text evidence="8">The sequence shown here is derived from an EMBL/GenBank/DDBJ whole genome shotgun (WGS) entry which is preliminary data.</text>
</comment>